<accession>A0ABU9EAP8</accession>
<evidence type="ECO:0000313" key="5">
    <source>
        <dbReference type="Proteomes" id="UP001484239"/>
    </source>
</evidence>
<dbReference type="RefSeq" id="WP_405278881.1">
    <property type="nucleotide sequence ID" value="NZ_JBBHLI010000007.1"/>
</dbReference>
<dbReference type="InterPro" id="IPR057326">
    <property type="entry name" value="KR_dom"/>
</dbReference>
<dbReference type="Gene3D" id="3.40.50.720">
    <property type="entry name" value="NAD(P)-binding Rossmann-like Domain"/>
    <property type="match status" value="1"/>
</dbReference>
<comment type="similarity">
    <text evidence="1 2">Belongs to the short-chain dehydrogenases/reductases (SDR) family.</text>
</comment>
<dbReference type="SUPFAM" id="SSF51735">
    <property type="entry name" value="NAD(P)-binding Rossmann-fold domains"/>
    <property type="match status" value="1"/>
</dbReference>
<dbReference type="PRINTS" id="PR00080">
    <property type="entry name" value="SDRFAMILY"/>
</dbReference>
<organism evidence="4 5">
    <name type="scientific">Gaopeijia maritima</name>
    <dbReference type="NCBI Taxonomy" id="3119007"/>
    <lineage>
        <taxon>Bacteria</taxon>
        <taxon>Pseudomonadati</taxon>
        <taxon>Gemmatimonadota</taxon>
        <taxon>Longimicrobiia</taxon>
        <taxon>Gaopeijiales</taxon>
        <taxon>Gaopeijiaceae</taxon>
        <taxon>Gaopeijia</taxon>
    </lineage>
</organism>
<dbReference type="Pfam" id="PF00106">
    <property type="entry name" value="adh_short"/>
    <property type="match status" value="1"/>
</dbReference>
<keyword evidence="5" id="KW-1185">Reference proteome</keyword>
<evidence type="ECO:0000256" key="2">
    <source>
        <dbReference type="RuleBase" id="RU000363"/>
    </source>
</evidence>
<gene>
    <name evidence="4" type="ORF">WI372_12590</name>
</gene>
<sequence length="244" mass="26359">MSWTEAVNLEGRVALVTGGSEGIGLAIVRELARAGARVVLTSRSRERAEAAAAGCDGDVTGQACDVRDEASIDTLIRTIDDRFGRLDIVVNNAGLGVFKPMQEMTADEWRLQVETNLNGVFLTSKAALPLLRKAGAEGEGDAWIINIGSLASRNSFGNGVGYNASKFGLLGMTEAMMIDLRHEGIRTSIIMPGSVNTHFNDHDGSRDWAIQPEDVARSVLQLVAYPTHTLVSRIEMRPSRPPRK</sequence>
<evidence type="ECO:0000313" key="4">
    <source>
        <dbReference type="EMBL" id="MEK9501821.1"/>
    </source>
</evidence>
<dbReference type="InterPro" id="IPR002347">
    <property type="entry name" value="SDR_fam"/>
</dbReference>
<dbReference type="PROSITE" id="PS00061">
    <property type="entry name" value="ADH_SHORT"/>
    <property type="match status" value="1"/>
</dbReference>
<dbReference type="InterPro" id="IPR020904">
    <property type="entry name" value="Sc_DH/Rdtase_CS"/>
</dbReference>
<evidence type="ECO:0000256" key="1">
    <source>
        <dbReference type="ARBA" id="ARBA00006484"/>
    </source>
</evidence>
<reference evidence="4 5" key="1">
    <citation type="submission" date="2024-02" db="EMBL/GenBank/DDBJ databases">
        <title>A novel Gemmatimonadota bacterium.</title>
        <authorList>
            <person name="Du Z.-J."/>
            <person name="Ye Y.-Q."/>
        </authorList>
    </citation>
    <scope>NUCLEOTIDE SEQUENCE [LARGE SCALE GENOMIC DNA]</scope>
    <source>
        <strain evidence="4 5">DH-20</strain>
    </source>
</reference>
<evidence type="ECO:0000259" key="3">
    <source>
        <dbReference type="SMART" id="SM00822"/>
    </source>
</evidence>
<comment type="caution">
    <text evidence="4">The sequence shown here is derived from an EMBL/GenBank/DDBJ whole genome shotgun (WGS) entry which is preliminary data.</text>
</comment>
<dbReference type="PANTHER" id="PTHR42760:SF135">
    <property type="entry name" value="BLL7886 PROTEIN"/>
    <property type="match status" value="1"/>
</dbReference>
<dbReference type="SMART" id="SM00822">
    <property type="entry name" value="PKS_KR"/>
    <property type="match status" value="1"/>
</dbReference>
<name>A0ABU9EAP8_9BACT</name>
<dbReference type="InterPro" id="IPR036291">
    <property type="entry name" value="NAD(P)-bd_dom_sf"/>
</dbReference>
<feature type="domain" description="Ketoreductase" evidence="3">
    <location>
        <begin position="12"/>
        <end position="188"/>
    </location>
</feature>
<proteinExistence type="inferred from homology"/>
<dbReference type="PANTHER" id="PTHR42760">
    <property type="entry name" value="SHORT-CHAIN DEHYDROGENASES/REDUCTASES FAMILY MEMBER"/>
    <property type="match status" value="1"/>
</dbReference>
<protein>
    <submittedName>
        <fullName evidence="4">SDR family oxidoreductase</fullName>
    </submittedName>
</protein>
<dbReference type="Proteomes" id="UP001484239">
    <property type="component" value="Unassembled WGS sequence"/>
</dbReference>
<dbReference type="EMBL" id="JBBHLI010000007">
    <property type="protein sequence ID" value="MEK9501821.1"/>
    <property type="molecule type" value="Genomic_DNA"/>
</dbReference>
<dbReference type="PRINTS" id="PR00081">
    <property type="entry name" value="GDHRDH"/>
</dbReference>
<dbReference type="NCBIfam" id="NF005594">
    <property type="entry name" value="PRK07326.1"/>
    <property type="match status" value="1"/>
</dbReference>